<evidence type="ECO:0000256" key="4">
    <source>
        <dbReference type="ARBA" id="ARBA00022927"/>
    </source>
</evidence>
<keyword evidence="1" id="KW-0813">Transport</keyword>
<proteinExistence type="predicted"/>
<evidence type="ECO:0000256" key="8">
    <source>
        <dbReference type="SAM" id="Phobius"/>
    </source>
</evidence>
<name>A0A9D1VVR8_9FIRM</name>
<organism evidence="9 10">
    <name type="scientific">Candidatus Borkfalkia faecigallinarum</name>
    <dbReference type="NCBI Taxonomy" id="2838509"/>
    <lineage>
        <taxon>Bacteria</taxon>
        <taxon>Bacillati</taxon>
        <taxon>Bacillota</taxon>
        <taxon>Clostridia</taxon>
        <taxon>Christensenellales</taxon>
        <taxon>Christensenellaceae</taxon>
        <taxon>Candidatus Borkfalkia</taxon>
    </lineage>
</organism>
<sequence length="493" mass="53642">MGKKKSVALIVIMVIVLVGLTFLSVASFPLSSPYHFKPLLGNIRLSTDLGGGYYTVYYPEGVISQEEYDLLVNSETGSDAVETYTKHKGIYYSDEIAADDGSISESFVEEFNTAFRTLQERFESKNYPGYSVKLQDDYTIRVEIPSSKDPETGNFRESPQTLFDTLGNDGAAYFADESGDELMRLDPETVKSTAIGVGTDGGYGVIFNFTSEGQSEFYEATSALMNDAASDNSDTTGGTTIQASLFLHVGDTAIVETTIESVLNQQSVFIGGGFSTPEAAETVTCLINSVLDEENVFDLQLEAPEYYEFGPTMGDNVALVVAIVFGILILAMAVYSIVRYRGMGLAHVLSFITFALLMVLFLSLIDAVVLNMAGVLAILAVSALLCGFDWYAFKNIADEFATGKTLTASIKEGYKKSLALTIDVHVVLFVAALLLYFVATGAALYMSLILMFGTVISAACSLGVTRFFFYVLLAQPKNKIAFCNFKREETEDE</sequence>
<keyword evidence="3 8" id="KW-0812">Transmembrane</keyword>
<evidence type="ECO:0000256" key="7">
    <source>
        <dbReference type="ARBA" id="ARBA00023136"/>
    </source>
</evidence>
<evidence type="ECO:0000256" key="2">
    <source>
        <dbReference type="ARBA" id="ARBA00022475"/>
    </source>
</evidence>
<evidence type="ECO:0000313" key="10">
    <source>
        <dbReference type="Proteomes" id="UP000824249"/>
    </source>
</evidence>
<feature type="transmembrane region" description="Helical" evidence="8">
    <location>
        <begin position="345"/>
        <end position="365"/>
    </location>
</feature>
<gene>
    <name evidence="9" type="ORF">H9737_05625</name>
</gene>
<evidence type="ECO:0000256" key="5">
    <source>
        <dbReference type="ARBA" id="ARBA00022989"/>
    </source>
</evidence>
<dbReference type="GO" id="GO:0005886">
    <property type="term" value="C:plasma membrane"/>
    <property type="evidence" value="ECO:0007669"/>
    <property type="project" value="TreeGrafter"/>
</dbReference>
<dbReference type="EMBL" id="DXFD01000083">
    <property type="protein sequence ID" value="HIX47147.1"/>
    <property type="molecule type" value="Genomic_DNA"/>
</dbReference>
<protein>
    <recommendedName>
        <fullName evidence="11">Protein translocase subunit SecD</fullName>
    </recommendedName>
</protein>
<feature type="transmembrane region" description="Helical" evidence="8">
    <location>
        <begin position="317"/>
        <end position="338"/>
    </location>
</feature>
<dbReference type="InterPro" id="IPR022813">
    <property type="entry name" value="SecD/SecF_arch_bac"/>
</dbReference>
<keyword evidence="6" id="KW-0811">Translocation</keyword>
<dbReference type="Gene3D" id="3.30.1360.200">
    <property type="match status" value="1"/>
</dbReference>
<dbReference type="PANTHER" id="PTHR30081:SF1">
    <property type="entry name" value="PROTEIN TRANSLOCASE SUBUNIT SECD"/>
    <property type="match status" value="1"/>
</dbReference>
<comment type="caution">
    <text evidence="9">The sequence shown here is derived from an EMBL/GenBank/DDBJ whole genome shotgun (WGS) entry which is preliminary data.</text>
</comment>
<reference evidence="9" key="1">
    <citation type="journal article" date="2021" name="PeerJ">
        <title>Extensive microbial diversity within the chicken gut microbiome revealed by metagenomics and culture.</title>
        <authorList>
            <person name="Gilroy R."/>
            <person name="Ravi A."/>
            <person name="Getino M."/>
            <person name="Pursley I."/>
            <person name="Horton D.L."/>
            <person name="Alikhan N.F."/>
            <person name="Baker D."/>
            <person name="Gharbi K."/>
            <person name="Hall N."/>
            <person name="Watson M."/>
            <person name="Adriaenssens E.M."/>
            <person name="Foster-Nyarko E."/>
            <person name="Jarju S."/>
            <person name="Secka A."/>
            <person name="Antonio M."/>
            <person name="Oren A."/>
            <person name="Chaudhuri R.R."/>
            <person name="La Ragione R."/>
            <person name="Hildebrand F."/>
            <person name="Pallen M.J."/>
        </authorList>
    </citation>
    <scope>NUCLEOTIDE SEQUENCE</scope>
    <source>
        <strain evidence="9">26628</strain>
    </source>
</reference>
<feature type="transmembrane region" description="Helical" evidence="8">
    <location>
        <begin position="7"/>
        <end position="30"/>
    </location>
</feature>
<evidence type="ECO:0008006" key="11">
    <source>
        <dbReference type="Google" id="ProtNLM"/>
    </source>
</evidence>
<keyword evidence="7 8" id="KW-0472">Membrane</keyword>
<dbReference type="Proteomes" id="UP000824249">
    <property type="component" value="Unassembled WGS sequence"/>
</dbReference>
<dbReference type="SUPFAM" id="SSF82866">
    <property type="entry name" value="Multidrug efflux transporter AcrB transmembrane domain"/>
    <property type="match status" value="1"/>
</dbReference>
<feature type="transmembrane region" description="Helical" evidence="8">
    <location>
        <begin position="445"/>
        <end position="469"/>
    </location>
</feature>
<accession>A0A9D1VVR8</accession>
<keyword evidence="4" id="KW-0653">Protein transport</keyword>
<evidence type="ECO:0000256" key="3">
    <source>
        <dbReference type="ARBA" id="ARBA00022692"/>
    </source>
</evidence>
<feature type="transmembrane region" description="Helical" evidence="8">
    <location>
        <begin position="371"/>
        <end position="393"/>
    </location>
</feature>
<feature type="transmembrane region" description="Helical" evidence="8">
    <location>
        <begin position="418"/>
        <end position="439"/>
    </location>
</feature>
<keyword evidence="2" id="KW-1003">Cell membrane</keyword>
<dbReference type="GO" id="GO:0015031">
    <property type="term" value="P:protein transport"/>
    <property type="evidence" value="ECO:0007669"/>
    <property type="project" value="UniProtKB-KW"/>
</dbReference>
<evidence type="ECO:0000256" key="6">
    <source>
        <dbReference type="ARBA" id="ARBA00023010"/>
    </source>
</evidence>
<keyword evidence="5 8" id="KW-1133">Transmembrane helix</keyword>
<dbReference type="AlphaFoldDB" id="A0A9D1VVR8"/>
<reference evidence="9" key="2">
    <citation type="submission" date="2021-04" db="EMBL/GenBank/DDBJ databases">
        <authorList>
            <person name="Gilroy R."/>
        </authorList>
    </citation>
    <scope>NUCLEOTIDE SEQUENCE</scope>
    <source>
        <strain evidence="9">26628</strain>
    </source>
</reference>
<evidence type="ECO:0000256" key="1">
    <source>
        <dbReference type="ARBA" id="ARBA00022448"/>
    </source>
</evidence>
<dbReference type="PANTHER" id="PTHR30081">
    <property type="entry name" value="PROTEIN-EXPORT MEMBRANE PROTEIN SEC"/>
    <property type="match status" value="1"/>
</dbReference>
<evidence type="ECO:0000313" key="9">
    <source>
        <dbReference type="EMBL" id="HIX47147.1"/>
    </source>
</evidence>